<proteinExistence type="predicted"/>
<name>A0A0F8XQQ4_9ZZZZ</name>
<sequence length="29" mass="3267">MKIWAATDYANQEFEQPAWLVPGLIPGYG</sequence>
<protein>
    <submittedName>
        <fullName evidence="1">Uncharacterized protein</fullName>
    </submittedName>
</protein>
<accession>A0A0F8XQQ4</accession>
<dbReference type="AlphaFoldDB" id="A0A0F8XQQ4"/>
<evidence type="ECO:0000313" key="1">
    <source>
        <dbReference type="EMBL" id="KKK71313.1"/>
    </source>
</evidence>
<reference evidence="1" key="1">
    <citation type="journal article" date="2015" name="Nature">
        <title>Complex archaea that bridge the gap between prokaryotes and eukaryotes.</title>
        <authorList>
            <person name="Spang A."/>
            <person name="Saw J.H."/>
            <person name="Jorgensen S.L."/>
            <person name="Zaremba-Niedzwiedzka K."/>
            <person name="Martijn J."/>
            <person name="Lind A.E."/>
            <person name="van Eijk R."/>
            <person name="Schleper C."/>
            <person name="Guy L."/>
            <person name="Ettema T.J."/>
        </authorList>
    </citation>
    <scope>NUCLEOTIDE SEQUENCE</scope>
</reference>
<dbReference type="EMBL" id="LAZR01057796">
    <property type="protein sequence ID" value="KKK71313.1"/>
    <property type="molecule type" value="Genomic_DNA"/>
</dbReference>
<feature type="non-terminal residue" evidence="1">
    <location>
        <position position="29"/>
    </location>
</feature>
<comment type="caution">
    <text evidence="1">The sequence shown here is derived from an EMBL/GenBank/DDBJ whole genome shotgun (WGS) entry which is preliminary data.</text>
</comment>
<organism evidence="1">
    <name type="scientific">marine sediment metagenome</name>
    <dbReference type="NCBI Taxonomy" id="412755"/>
    <lineage>
        <taxon>unclassified sequences</taxon>
        <taxon>metagenomes</taxon>
        <taxon>ecological metagenomes</taxon>
    </lineage>
</organism>
<gene>
    <name evidence="1" type="ORF">LCGC14_2915190</name>
</gene>